<evidence type="ECO:0000313" key="1">
    <source>
        <dbReference type="EMBL" id="QNT69415.1"/>
    </source>
</evidence>
<keyword evidence="2" id="KW-1185">Reference proteome</keyword>
<sequence length="79" mass="8468">MKYLVVQAPSGEVPVLFGRGFMHRYVATILAPLPVVAAGFVRRQGEVIECYGRSAGLNIAARPGPDTRLIEQALAEGTN</sequence>
<evidence type="ECO:0000313" key="2">
    <source>
        <dbReference type="Proteomes" id="UP000516369"/>
    </source>
</evidence>
<dbReference type="KEGG" id="dvn:HQ394_08890"/>
<organism evidence="1 2">
    <name type="scientific">Defluviicoccus vanus</name>
    <dbReference type="NCBI Taxonomy" id="111831"/>
    <lineage>
        <taxon>Bacteria</taxon>
        <taxon>Pseudomonadati</taxon>
        <taxon>Pseudomonadota</taxon>
        <taxon>Alphaproteobacteria</taxon>
        <taxon>Rhodospirillales</taxon>
        <taxon>Rhodospirillaceae</taxon>
        <taxon>Defluviicoccus</taxon>
    </lineage>
</organism>
<name>A0A7H1N129_9PROT</name>
<reference evidence="1 2" key="1">
    <citation type="submission" date="2020-05" db="EMBL/GenBank/DDBJ databases">
        <title>Complete closed genome sequence of Defluviicoccus vanus.</title>
        <authorList>
            <person name="Bessarab I."/>
            <person name="Arumugam K."/>
            <person name="Maszenan A.M."/>
            <person name="Seviour R.J."/>
            <person name="Williams R.B."/>
        </authorList>
    </citation>
    <scope>NUCLEOTIDE SEQUENCE [LARGE SCALE GENOMIC DNA]</scope>
    <source>
        <strain evidence="1 2">Ben 114</strain>
    </source>
</reference>
<dbReference type="Proteomes" id="UP000516369">
    <property type="component" value="Chromosome"/>
</dbReference>
<proteinExistence type="predicted"/>
<accession>A0A7H1N129</accession>
<dbReference type="AlphaFoldDB" id="A0A7H1N129"/>
<gene>
    <name evidence="1" type="ORF">HQ394_08890</name>
</gene>
<protein>
    <submittedName>
        <fullName evidence="1">Uncharacterized protein</fullName>
    </submittedName>
</protein>
<dbReference type="RefSeq" id="WP_190262918.1">
    <property type="nucleotide sequence ID" value="NZ_CP053923.1"/>
</dbReference>
<dbReference type="EMBL" id="CP053923">
    <property type="protein sequence ID" value="QNT69415.1"/>
    <property type="molecule type" value="Genomic_DNA"/>
</dbReference>